<accession>A0A939HL55</accession>
<dbReference type="Proteomes" id="UP000664073">
    <property type="component" value="Unassembled WGS sequence"/>
</dbReference>
<proteinExistence type="predicted"/>
<evidence type="ECO:0000256" key="1">
    <source>
        <dbReference type="SAM" id="MobiDB-lite"/>
    </source>
</evidence>
<evidence type="ECO:0000313" key="3">
    <source>
        <dbReference type="Proteomes" id="UP000664073"/>
    </source>
</evidence>
<dbReference type="EMBL" id="JAFVMH010000010">
    <property type="protein sequence ID" value="MBO1326435.1"/>
    <property type="molecule type" value="Genomic_DNA"/>
</dbReference>
<name>A0A939HL55_9PROT</name>
<protein>
    <submittedName>
        <fullName evidence="2">Uncharacterized protein</fullName>
    </submittedName>
</protein>
<sequence length="54" mass="5819">MRAHDSAMADPMNAHAHENPSPPHGRMPQAGRVIAAAFQGCIERVVPGRARFSL</sequence>
<keyword evidence="3" id="KW-1185">Reference proteome</keyword>
<dbReference type="AlphaFoldDB" id="A0A939HL55"/>
<gene>
    <name evidence="2" type="ORF">J2D77_14880</name>
</gene>
<feature type="region of interest" description="Disordered" evidence="1">
    <location>
        <begin position="1"/>
        <end position="29"/>
    </location>
</feature>
<dbReference type="RefSeq" id="WP_207847129.1">
    <property type="nucleotide sequence ID" value="NZ_JAFVMH010000010.1"/>
</dbReference>
<reference evidence="2" key="1">
    <citation type="submission" date="2021-03" db="EMBL/GenBank/DDBJ databases">
        <title>The complete genome sequence of Acetobacter sp. TBRC 12339.</title>
        <authorList>
            <person name="Charoenyingcharoen P."/>
            <person name="Yukphan P."/>
        </authorList>
    </citation>
    <scope>NUCLEOTIDE SEQUENCE</scope>
    <source>
        <strain evidence="2">TBRC 12339</strain>
    </source>
</reference>
<organism evidence="2 3">
    <name type="scientific">Acetobacter garciniae</name>
    <dbReference type="NCBI Taxonomy" id="2817435"/>
    <lineage>
        <taxon>Bacteria</taxon>
        <taxon>Pseudomonadati</taxon>
        <taxon>Pseudomonadota</taxon>
        <taxon>Alphaproteobacteria</taxon>
        <taxon>Acetobacterales</taxon>
        <taxon>Acetobacteraceae</taxon>
        <taxon>Acetobacter</taxon>
    </lineage>
</organism>
<comment type="caution">
    <text evidence="2">The sequence shown here is derived from an EMBL/GenBank/DDBJ whole genome shotgun (WGS) entry which is preliminary data.</text>
</comment>
<evidence type="ECO:0000313" key="2">
    <source>
        <dbReference type="EMBL" id="MBO1326435.1"/>
    </source>
</evidence>